<feature type="transmembrane region" description="Helical" evidence="1">
    <location>
        <begin position="98"/>
        <end position="119"/>
    </location>
</feature>
<name>A0A0F9VQP8_9ZZZZ</name>
<keyword evidence="1" id="KW-0472">Membrane</keyword>
<evidence type="ECO:0000313" key="2">
    <source>
        <dbReference type="EMBL" id="KKO06370.1"/>
    </source>
</evidence>
<dbReference type="Pfam" id="PF14248">
    <property type="entry name" value="DUF4345"/>
    <property type="match status" value="1"/>
</dbReference>
<keyword evidence="1" id="KW-1133">Transmembrane helix</keyword>
<dbReference type="InterPro" id="IPR025597">
    <property type="entry name" value="DUF4345"/>
</dbReference>
<organism evidence="2">
    <name type="scientific">marine sediment metagenome</name>
    <dbReference type="NCBI Taxonomy" id="412755"/>
    <lineage>
        <taxon>unclassified sequences</taxon>
        <taxon>metagenomes</taxon>
        <taxon>ecological metagenomes</taxon>
    </lineage>
</organism>
<evidence type="ECO:0008006" key="3">
    <source>
        <dbReference type="Google" id="ProtNLM"/>
    </source>
</evidence>
<sequence>MKIPKYLNLVLSGIIVIIAGVVYGGHPAFIMPELLGFEVVDLELKNMLRAVMGIYLGVGLYWLIGAFKSRIWYGATLCNVLFMGGISFGRIVSTLVDGISPLFIPALILELLFFGWGLYNLKKYKEEF</sequence>
<keyword evidence="1" id="KW-0812">Transmembrane</keyword>
<dbReference type="AlphaFoldDB" id="A0A0F9VQP8"/>
<feature type="transmembrane region" description="Helical" evidence="1">
    <location>
        <begin position="7"/>
        <end position="26"/>
    </location>
</feature>
<protein>
    <recommendedName>
        <fullName evidence="3">DUF4345 domain-containing protein</fullName>
    </recommendedName>
</protein>
<feature type="transmembrane region" description="Helical" evidence="1">
    <location>
        <begin position="71"/>
        <end position="92"/>
    </location>
</feature>
<dbReference type="EMBL" id="LAZR01000016">
    <property type="protein sequence ID" value="KKO06370.1"/>
    <property type="molecule type" value="Genomic_DNA"/>
</dbReference>
<feature type="transmembrane region" description="Helical" evidence="1">
    <location>
        <begin position="46"/>
        <end position="64"/>
    </location>
</feature>
<accession>A0A0F9VQP8</accession>
<reference evidence="2" key="1">
    <citation type="journal article" date="2015" name="Nature">
        <title>Complex archaea that bridge the gap between prokaryotes and eukaryotes.</title>
        <authorList>
            <person name="Spang A."/>
            <person name="Saw J.H."/>
            <person name="Jorgensen S.L."/>
            <person name="Zaremba-Niedzwiedzka K."/>
            <person name="Martijn J."/>
            <person name="Lind A.E."/>
            <person name="van Eijk R."/>
            <person name="Schleper C."/>
            <person name="Guy L."/>
            <person name="Ettema T.J."/>
        </authorList>
    </citation>
    <scope>NUCLEOTIDE SEQUENCE</scope>
</reference>
<comment type="caution">
    <text evidence="2">The sequence shown here is derived from an EMBL/GenBank/DDBJ whole genome shotgun (WGS) entry which is preliminary data.</text>
</comment>
<proteinExistence type="predicted"/>
<evidence type="ECO:0000256" key="1">
    <source>
        <dbReference type="SAM" id="Phobius"/>
    </source>
</evidence>
<gene>
    <name evidence="2" type="ORF">LCGC14_0067890</name>
</gene>